<keyword evidence="1" id="KW-0812">Transmembrane</keyword>
<evidence type="ECO:0000313" key="3">
    <source>
        <dbReference type="Proteomes" id="UP000297245"/>
    </source>
</evidence>
<keyword evidence="3" id="KW-1185">Reference proteome</keyword>
<keyword evidence="1" id="KW-1133">Transmembrane helix</keyword>
<dbReference type="InterPro" id="IPR013320">
    <property type="entry name" value="ConA-like_dom_sf"/>
</dbReference>
<sequence length="398" mass="44403">MILQQAQLHRPRGLREVDNFEGYRYKLSKALRSSLCYQHRLPKLTKEGSMALVNRIISTQANTFSALPLDSETRTPSYHHDINTTTIVTTAFERLFLLTIRTNYTKLMAMHFHDLPVFIPALLYIDPTHGTVNKSFALENGLAYFQDETVLMKGDDTTSISQYNTGLFILDINCAPWGCAIWPARWTVDEGQWPSNNDSIVGQFINTPAKSVSSKESTTTNIAKLSWDTGPGCFLTAKSNFTSAVVFAHLSPHPSYLFDNISKTTVKTTPTATEQSPPNAGCGVQEWSRVSYGKDFNLQGGGVFAMKWDENGIAVWSFSVLPFQQTLSAALRIPLQWGSPKASWIIDYMKVYKKQPVFVIVRDSSNALALAPCISMFATAGRMMVVVMVSVIFRVLLL</sequence>
<evidence type="ECO:0000256" key="1">
    <source>
        <dbReference type="SAM" id="Phobius"/>
    </source>
</evidence>
<reference evidence="2 3" key="1">
    <citation type="journal article" date="2019" name="Nat. Ecol. Evol.">
        <title>Megaphylogeny resolves global patterns of mushroom evolution.</title>
        <authorList>
            <person name="Varga T."/>
            <person name="Krizsan K."/>
            <person name="Foldi C."/>
            <person name="Dima B."/>
            <person name="Sanchez-Garcia M."/>
            <person name="Sanchez-Ramirez S."/>
            <person name="Szollosi G.J."/>
            <person name="Szarkandi J.G."/>
            <person name="Papp V."/>
            <person name="Albert L."/>
            <person name="Andreopoulos W."/>
            <person name="Angelini C."/>
            <person name="Antonin V."/>
            <person name="Barry K.W."/>
            <person name="Bougher N.L."/>
            <person name="Buchanan P."/>
            <person name="Buyck B."/>
            <person name="Bense V."/>
            <person name="Catcheside P."/>
            <person name="Chovatia M."/>
            <person name="Cooper J."/>
            <person name="Damon W."/>
            <person name="Desjardin D."/>
            <person name="Finy P."/>
            <person name="Geml J."/>
            <person name="Haridas S."/>
            <person name="Hughes K."/>
            <person name="Justo A."/>
            <person name="Karasinski D."/>
            <person name="Kautmanova I."/>
            <person name="Kiss B."/>
            <person name="Kocsube S."/>
            <person name="Kotiranta H."/>
            <person name="LaButti K.M."/>
            <person name="Lechner B.E."/>
            <person name="Liimatainen K."/>
            <person name="Lipzen A."/>
            <person name="Lukacs Z."/>
            <person name="Mihaltcheva S."/>
            <person name="Morgado L.N."/>
            <person name="Niskanen T."/>
            <person name="Noordeloos M.E."/>
            <person name="Ohm R.A."/>
            <person name="Ortiz-Santana B."/>
            <person name="Ovrebo C."/>
            <person name="Racz N."/>
            <person name="Riley R."/>
            <person name="Savchenko A."/>
            <person name="Shiryaev A."/>
            <person name="Soop K."/>
            <person name="Spirin V."/>
            <person name="Szebenyi C."/>
            <person name="Tomsovsky M."/>
            <person name="Tulloss R.E."/>
            <person name="Uehling J."/>
            <person name="Grigoriev I.V."/>
            <person name="Vagvolgyi C."/>
            <person name="Papp T."/>
            <person name="Martin F.M."/>
            <person name="Miettinen O."/>
            <person name="Hibbett D.S."/>
            <person name="Nagy L.G."/>
        </authorList>
    </citation>
    <scope>NUCLEOTIDE SEQUENCE [LARGE SCALE GENOMIC DNA]</scope>
    <source>
        <strain evidence="2 3">CBS 962.96</strain>
    </source>
</reference>
<feature type="transmembrane region" description="Helical" evidence="1">
    <location>
        <begin position="374"/>
        <end position="397"/>
    </location>
</feature>
<evidence type="ECO:0000313" key="2">
    <source>
        <dbReference type="EMBL" id="THV01843.1"/>
    </source>
</evidence>
<proteinExistence type="predicted"/>
<evidence type="ECO:0008006" key="4">
    <source>
        <dbReference type="Google" id="ProtNLM"/>
    </source>
</evidence>
<dbReference type="SUPFAM" id="SSF49899">
    <property type="entry name" value="Concanavalin A-like lectins/glucanases"/>
    <property type="match status" value="1"/>
</dbReference>
<organism evidence="2 3">
    <name type="scientific">Dendrothele bispora (strain CBS 962.96)</name>
    <dbReference type="NCBI Taxonomy" id="1314807"/>
    <lineage>
        <taxon>Eukaryota</taxon>
        <taxon>Fungi</taxon>
        <taxon>Dikarya</taxon>
        <taxon>Basidiomycota</taxon>
        <taxon>Agaricomycotina</taxon>
        <taxon>Agaricomycetes</taxon>
        <taxon>Agaricomycetidae</taxon>
        <taxon>Agaricales</taxon>
        <taxon>Agaricales incertae sedis</taxon>
        <taxon>Dendrothele</taxon>
    </lineage>
</organism>
<dbReference type="EMBL" id="ML179084">
    <property type="protein sequence ID" value="THV01843.1"/>
    <property type="molecule type" value="Genomic_DNA"/>
</dbReference>
<gene>
    <name evidence="2" type="ORF">K435DRAFT_793052</name>
</gene>
<name>A0A4S8MGP2_DENBC</name>
<dbReference type="Gene3D" id="2.60.120.200">
    <property type="match status" value="1"/>
</dbReference>
<dbReference type="Proteomes" id="UP000297245">
    <property type="component" value="Unassembled WGS sequence"/>
</dbReference>
<dbReference type="OrthoDB" id="192832at2759"/>
<keyword evidence="1" id="KW-0472">Membrane</keyword>
<dbReference type="AlphaFoldDB" id="A0A4S8MGP2"/>
<dbReference type="Pfam" id="PF26113">
    <property type="entry name" value="GH16_XgeA"/>
    <property type="match status" value="2"/>
</dbReference>
<accession>A0A4S8MGP2</accession>
<protein>
    <recommendedName>
        <fullName evidence="4">GH16 domain-containing protein</fullName>
    </recommendedName>
</protein>